<evidence type="ECO:0000256" key="2">
    <source>
        <dbReference type="SAM" id="Phobius"/>
    </source>
</evidence>
<feature type="compositionally biased region" description="Basic and acidic residues" evidence="1">
    <location>
        <begin position="16"/>
        <end position="28"/>
    </location>
</feature>
<feature type="transmembrane region" description="Helical" evidence="2">
    <location>
        <begin position="321"/>
        <end position="342"/>
    </location>
</feature>
<keyword evidence="2" id="KW-0812">Transmembrane</keyword>
<dbReference type="AlphaFoldDB" id="X6MJ21"/>
<evidence type="ECO:0000313" key="3">
    <source>
        <dbReference type="EMBL" id="ETO13671.1"/>
    </source>
</evidence>
<dbReference type="EMBL" id="ASPP01020464">
    <property type="protein sequence ID" value="ETO13671.1"/>
    <property type="molecule type" value="Genomic_DNA"/>
</dbReference>
<reference evidence="3 4" key="1">
    <citation type="journal article" date="2013" name="Curr. Biol.">
        <title>The Genome of the Foraminiferan Reticulomyxa filosa.</title>
        <authorList>
            <person name="Glockner G."/>
            <person name="Hulsmann N."/>
            <person name="Schleicher M."/>
            <person name="Noegel A.A."/>
            <person name="Eichinger L."/>
            <person name="Gallinger C."/>
            <person name="Pawlowski J."/>
            <person name="Sierra R."/>
            <person name="Euteneuer U."/>
            <person name="Pillet L."/>
            <person name="Moustafa A."/>
            <person name="Platzer M."/>
            <person name="Groth M."/>
            <person name="Szafranski K."/>
            <person name="Schliwa M."/>
        </authorList>
    </citation>
    <scope>NUCLEOTIDE SEQUENCE [LARGE SCALE GENOMIC DNA]</scope>
</reference>
<feature type="compositionally biased region" description="Gly residues" evidence="1">
    <location>
        <begin position="53"/>
        <end position="65"/>
    </location>
</feature>
<feature type="non-terminal residue" evidence="3">
    <location>
        <position position="1"/>
    </location>
</feature>
<protein>
    <submittedName>
        <fullName evidence="3">Uncharacterized protein</fullName>
    </submittedName>
</protein>
<accession>X6MJ21</accession>
<comment type="caution">
    <text evidence="3">The sequence shown here is derived from an EMBL/GenBank/DDBJ whole genome shotgun (WGS) entry which is preliminary data.</text>
</comment>
<name>X6MJ21_RETFI</name>
<keyword evidence="2" id="KW-0472">Membrane</keyword>
<proteinExistence type="predicted"/>
<feature type="region of interest" description="Disordered" evidence="1">
    <location>
        <begin position="235"/>
        <end position="303"/>
    </location>
</feature>
<dbReference type="Proteomes" id="UP000023152">
    <property type="component" value="Unassembled WGS sequence"/>
</dbReference>
<feature type="region of interest" description="Disordered" evidence="1">
    <location>
        <begin position="1"/>
        <end position="65"/>
    </location>
</feature>
<organism evidence="3 4">
    <name type="scientific">Reticulomyxa filosa</name>
    <dbReference type="NCBI Taxonomy" id="46433"/>
    <lineage>
        <taxon>Eukaryota</taxon>
        <taxon>Sar</taxon>
        <taxon>Rhizaria</taxon>
        <taxon>Retaria</taxon>
        <taxon>Foraminifera</taxon>
        <taxon>Monothalamids</taxon>
        <taxon>Reticulomyxidae</taxon>
        <taxon>Reticulomyxa</taxon>
    </lineage>
</organism>
<keyword evidence="4" id="KW-1185">Reference proteome</keyword>
<gene>
    <name evidence="3" type="ORF">RFI_23697</name>
</gene>
<feature type="compositionally biased region" description="Low complexity" evidence="1">
    <location>
        <begin position="1"/>
        <end position="11"/>
    </location>
</feature>
<keyword evidence="2" id="KW-1133">Transmembrane helix</keyword>
<evidence type="ECO:0000256" key="1">
    <source>
        <dbReference type="SAM" id="MobiDB-lite"/>
    </source>
</evidence>
<evidence type="ECO:0000313" key="4">
    <source>
        <dbReference type="Proteomes" id="UP000023152"/>
    </source>
</evidence>
<sequence length="363" mass="40975">QDQQDQYQNQNAGQETSKEWNDDLDRRSTYTSSLDDDTNGSLHRRQSSASSGQRGGMGIVGIGPGTGGVGAGLTGVSSSSSSPSSSTMQGNVVYNALPGIPENNQINAVTTLIDPTRHHDLSTVIEHPREGSIDNSFSESPLLTEKKSSQAQEQGTDVVVVSSDHSFLLFFLKKKTTLFSYFNLQERVYEGRGWNHRRQMKSPKIQNAEIQFFYKKKINKICSIHFIYKMGRVGSRKEKTTDTTQKQEPRGNEKQGKKEEDVRKVGTPKEHLGKDNEDNRKDGSNEKRENNEDKERSRDGQEEKTDEFVEVYGDLDWKTSYTGIVLIGCMWWVAFHCLYSLAAVQHSLMNHFVDFSMMDVMFC</sequence>